<evidence type="ECO:0000256" key="6">
    <source>
        <dbReference type="ARBA" id="ARBA00034003"/>
    </source>
</evidence>
<dbReference type="InterPro" id="IPR050326">
    <property type="entry name" value="NAD_dep_DNA_ligaseB"/>
</dbReference>
<dbReference type="AlphaFoldDB" id="A0A4S5BWY4"/>
<dbReference type="Proteomes" id="UP000306236">
    <property type="component" value="Unassembled WGS sequence"/>
</dbReference>
<evidence type="ECO:0000256" key="2">
    <source>
        <dbReference type="ARBA" id="ARBA00022598"/>
    </source>
</evidence>
<evidence type="ECO:0000256" key="4">
    <source>
        <dbReference type="ARBA" id="ARBA00022763"/>
    </source>
</evidence>
<dbReference type="PANTHER" id="PTHR47810">
    <property type="entry name" value="DNA LIGASE"/>
    <property type="match status" value="1"/>
</dbReference>
<dbReference type="Pfam" id="PF01068">
    <property type="entry name" value="DNA_ligase_A_M"/>
    <property type="match status" value="1"/>
</dbReference>
<dbReference type="NCBIfam" id="NF006592">
    <property type="entry name" value="PRK09125.1"/>
    <property type="match status" value="1"/>
</dbReference>
<evidence type="ECO:0000313" key="8">
    <source>
        <dbReference type="EMBL" id="THJ35751.1"/>
    </source>
</evidence>
<protein>
    <submittedName>
        <fullName evidence="8">DNA ligase</fullName>
    </submittedName>
</protein>
<dbReference type="Gene3D" id="3.30.1490.70">
    <property type="match status" value="1"/>
</dbReference>
<proteinExistence type="predicted"/>
<comment type="caution">
    <text evidence="8">The sequence shown here is derived from an EMBL/GenBank/DDBJ whole genome shotgun (WGS) entry which is preliminary data.</text>
</comment>
<dbReference type="PANTHER" id="PTHR47810:SF1">
    <property type="entry name" value="DNA LIGASE B"/>
    <property type="match status" value="1"/>
</dbReference>
<organism evidence="8 9">
    <name type="scientific">Lampropedia aestuarii</name>
    <dbReference type="NCBI Taxonomy" id="2562762"/>
    <lineage>
        <taxon>Bacteria</taxon>
        <taxon>Pseudomonadati</taxon>
        <taxon>Pseudomonadota</taxon>
        <taxon>Betaproteobacteria</taxon>
        <taxon>Burkholderiales</taxon>
        <taxon>Comamonadaceae</taxon>
        <taxon>Lampropedia</taxon>
    </lineage>
</organism>
<name>A0A4S5BWY4_9BURK</name>
<dbReference type="InterPro" id="IPR029319">
    <property type="entry name" value="DNA_ligase_OB"/>
</dbReference>
<reference evidence="8 9" key="1">
    <citation type="submission" date="2019-04" db="EMBL/GenBank/DDBJ databases">
        <title>Lampropedia sp YIM MLB12 draf genome.</title>
        <authorList>
            <person name="Wang Y.-X."/>
        </authorList>
    </citation>
    <scope>NUCLEOTIDE SEQUENCE [LARGE SCALE GENOMIC DNA]</scope>
    <source>
        <strain evidence="8 9">YIM MLB12</strain>
    </source>
</reference>
<dbReference type="OrthoDB" id="9782700at2"/>
<evidence type="ECO:0000259" key="7">
    <source>
        <dbReference type="PROSITE" id="PS50160"/>
    </source>
</evidence>
<evidence type="ECO:0000256" key="5">
    <source>
        <dbReference type="ARBA" id="ARBA00023204"/>
    </source>
</evidence>
<keyword evidence="3" id="KW-0235">DNA replication</keyword>
<keyword evidence="5" id="KW-0234">DNA repair</keyword>
<dbReference type="PROSITE" id="PS50160">
    <property type="entry name" value="DNA_LIGASE_A3"/>
    <property type="match status" value="1"/>
</dbReference>
<keyword evidence="2 8" id="KW-0436">Ligase</keyword>
<dbReference type="GO" id="GO:0005524">
    <property type="term" value="F:ATP binding"/>
    <property type="evidence" value="ECO:0007669"/>
    <property type="project" value="InterPro"/>
</dbReference>
<sequence length="320" mass="35336">MYLPRARRWSWPVRRVTLSLFLVCGGHLAVLQPVQASTQVREQLQAMPAPVLANNYHPGLNLSEYWISEKYDGVRALWDGQRLTSRQGIPIAAPAWFTANWPAVAMDGELWAGRGLFDAVQSAVASGTTQDAQWRQLRYMVFDLPSSAGLWPQRQALLKQLVADADQAWLQQVPQWQLASHAQLQAQLQQLTAQGAEGLMLRRANAPYRSGRSDDLIKLKTVDDAEAVVVGYVPGRGKYQGMTGALVVQMPCGQQFRLGSGMSNALRAQPPALGSVVSYRHNGWHASGLPRFARFWRVRSELPQQPATDGSTALSLPCSP</sequence>
<dbReference type="Gene3D" id="2.40.50.140">
    <property type="entry name" value="Nucleic acid-binding proteins"/>
    <property type="match status" value="1"/>
</dbReference>
<dbReference type="GO" id="GO:0006310">
    <property type="term" value="P:DNA recombination"/>
    <property type="evidence" value="ECO:0007669"/>
    <property type="project" value="InterPro"/>
</dbReference>
<dbReference type="CDD" id="cd07896">
    <property type="entry name" value="Adenylation_kDNA_ligase_like"/>
    <property type="match status" value="1"/>
</dbReference>
<gene>
    <name evidence="8" type="ORF">E8K88_03245</name>
</gene>
<dbReference type="InterPro" id="IPR012340">
    <property type="entry name" value="NA-bd_OB-fold"/>
</dbReference>
<dbReference type="EMBL" id="SSWX01000003">
    <property type="protein sequence ID" value="THJ35751.1"/>
    <property type="molecule type" value="Genomic_DNA"/>
</dbReference>
<comment type="cofactor">
    <cofactor evidence="1">
        <name>a divalent metal cation</name>
        <dbReference type="ChEBI" id="CHEBI:60240"/>
    </cofactor>
</comment>
<dbReference type="GO" id="GO:0006260">
    <property type="term" value="P:DNA replication"/>
    <property type="evidence" value="ECO:0007669"/>
    <property type="project" value="UniProtKB-KW"/>
</dbReference>
<keyword evidence="9" id="KW-1185">Reference proteome</keyword>
<keyword evidence="4" id="KW-0227">DNA damage</keyword>
<evidence type="ECO:0000256" key="1">
    <source>
        <dbReference type="ARBA" id="ARBA00001968"/>
    </source>
</evidence>
<comment type="catalytic activity">
    <reaction evidence="6">
        <text>ATP + (deoxyribonucleotide)n-3'-hydroxyl + 5'-phospho-(deoxyribonucleotide)m = (deoxyribonucleotide)n+m + AMP + diphosphate.</text>
        <dbReference type="EC" id="6.5.1.1"/>
    </reaction>
</comment>
<dbReference type="GO" id="GO:0006281">
    <property type="term" value="P:DNA repair"/>
    <property type="evidence" value="ECO:0007669"/>
    <property type="project" value="UniProtKB-KW"/>
</dbReference>
<dbReference type="SUPFAM" id="SSF56091">
    <property type="entry name" value="DNA ligase/mRNA capping enzyme, catalytic domain"/>
    <property type="match status" value="1"/>
</dbReference>
<evidence type="ECO:0000313" key="9">
    <source>
        <dbReference type="Proteomes" id="UP000306236"/>
    </source>
</evidence>
<dbReference type="Gene3D" id="3.30.470.30">
    <property type="entry name" value="DNA ligase/mRNA capping enzyme"/>
    <property type="match status" value="1"/>
</dbReference>
<dbReference type="Pfam" id="PF14743">
    <property type="entry name" value="DNA_ligase_OB_2"/>
    <property type="match status" value="1"/>
</dbReference>
<accession>A0A4S5BWY4</accession>
<evidence type="ECO:0000256" key="3">
    <source>
        <dbReference type="ARBA" id="ARBA00022705"/>
    </source>
</evidence>
<dbReference type="InterPro" id="IPR012310">
    <property type="entry name" value="DNA_ligase_ATP-dep_cent"/>
</dbReference>
<feature type="domain" description="ATP-dependent DNA ligase family profile" evidence="7">
    <location>
        <begin position="153"/>
        <end position="248"/>
    </location>
</feature>
<dbReference type="SUPFAM" id="SSF50249">
    <property type="entry name" value="Nucleic acid-binding proteins"/>
    <property type="match status" value="1"/>
</dbReference>
<dbReference type="CDD" id="cd08041">
    <property type="entry name" value="OBF_kDNA_ligase_like"/>
    <property type="match status" value="1"/>
</dbReference>
<dbReference type="GO" id="GO:0003910">
    <property type="term" value="F:DNA ligase (ATP) activity"/>
    <property type="evidence" value="ECO:0007669"/>
    <property type="project" value="UniProtKB-EC"/>
</dbReference>